<evidence type="ECO:0000313" key="1">
    <source>
        <dbReference type="EMBL" id="GIG03855.1"/>
    </source>
</evidence>
<dbReference type="EMBL" id="BONI01000004">
    <property type="protein sequence ID" value="GIG03855.1"/>
    <property type="molecule type" value="Genomic_DNA"/>
</dbReference>
<dbReference type="Proteomes" id="UP000630887">
    <property type="component" value="Unassembled WGS sequence"/>
</dbReference>
<accession>A0A8J3KZA0</accession>
<dbReference type="AlphaFoldDB" id="A0A8J3KZA0"/>
<dbReference type="RefSeq" id="WP_203688326.1">
    <property type="nucleotide sequence ID" value="NZ_BAAALC010000074.1"/>
</dbReference>
<gene>
    <name evidence="1" type="ORF">Cco03nite_05550</name>
</gene>
<protein>
    <submittedName>
        <fullName evidence="1">SIMPL domain-containing protein</fullName>
    </submittedName>
</protein>
<evidence type="ECO:0000313" key="2">
    <source>
        <dbReference type="Proteomes" id="UP000630887"/>
    </source>
</evidence>
<dbReference type="PANTHER" id="PTHR34387:SF1">
    <property type="entry name" value="PERIPLASMIC IMMUNOGENIC PROTEIN"/>
    <property type="match status" value="1"/>
</dbReference>
<sequence>MSDKQMIKHPWGISVYGAASVKKAPDLVRIRLRAVRVEKDPQAAFILINEEVRAIREVLRRYGVPDSAVDSSRLDLKSEWDWNGGKKRFEGYRCQASFSVSSPNLDSVQALLVDLVGAGASEIDAVEFDVSAKKQLRDEAREQAVEAARAKAARYAAAAGVQVGPLMHLEDVDPEAPGQERYRGHGAAADAADESLAPGHVVVSAAVILGFAIAP</sequence>
<reference evidence="1 2" key="1">
    <citation type="submission" date="2021-01" db="EMBL/GenBank/DDBJ databases">
        <title>Whole genome shotgun sequence of Catellatospora coxensis NBRC 107359.</title>
        <authorList>
            <person name="Komaki H."/>
            <person name="Tamura T."/>
        </authorList>
    </citation>
    <scope>NUCLEOTIDE SEQUENCE [LARGE SCALE GENOMIC DNA]</scope>
    <source>
        <strain evidence="1 2">NBRC 107359</strain>
    </source>
</reference>
<keyword evidence="2" id="KW-1185">Reference proteome</keyword>
<dbReference type="InterPro" id="IPR007497">
    <property type="entry name" value="SIMPL/DUF541"/>
</dbReference>
<organism evidence="1 2">
    <name type="scientific">Catellatospora coxensis</name>
    <dbReference type="NCBI Taxonomy" id="310354"/>
    <lineage>
        <taxon>Bacteria</taxon>
        <taxon>Bacillati</taxon>
        <taxon>Actinomycetota</taxon>
        <taxon>Actinomycetes</taxon>
        <taxon>Micromonosporales</taxon>
        <taxon>Micromonosporaceae</taxon>
        <taxon>Catellatospora</taxon>
    </lineage>
</organism>
<dbReference type="PANTHER" id="PTHR34387">
    <property type="entry name" value="SLR1258 PROTEIN"/>
    <property type="match status" value="1"/>
</dbReference>
<dbReference type="Gene3D" id="3.30.70.2970">
    <property type="entry name" value="Protein of unknown function (DUF541), domain 2"/>
    <property type="match status" value="1"/>
</dbReference>
<dbReference type="Gene3D" id="3.30.110.170">
    <property type="entry name" value="Protein of unknown function (DUF541), domain 1"/>
    <property type="match status" value="1"/>
</dbReference>
<dbReference type="InterPro" id="IPR052022">
    <property type="entry name" value="26kDa_periplasmic_antigen"/>
</dbReference>
<name>A0A8J3KZA0_9ACTN</name>
<dbReference type="GO" id="GO:0006974">
    <property type="term" value="P:DNA damage response"/>
    <property type="evidence" value="ECO:0007669"/>
    <property type="project" value="TreeGrafter"/>
</dbReference>
<dbReference type="Pfam" id="PF04402">
    <property type="entry name" value="SIMPL"/>
    <property type="match status" value="1"/>
</dbReference>
<proteinExistence type="predicted"/>
<comment type="caution">
    <text evidence="1">The sequence shown here is derived from an EMBL/GenBank/DDBJ whole genome shotgun (WGS) entry which is preliminary data.</text>
</comment>